<comment type="caution">
    <text evidence="1">The sequence shown here is derived from an EMBL/GenBank/DDBJ whole genome shotgun (WGS) entry which is preliminary data.</text>
</comment>
<dbReference type="AlphaFoldDB" id="A0A8S9J488"/>
<reference evidence="1" key="1">
    <citation type="submission" date="2019-12" db="EMBL/GenBank/DDBJ databases">
        <title>Genome sequencing and annotation of Brassica cretica.</title>
        <authorList>
            <person name="Studholme D.J."/>
            <person name="Sarris P.F."/>
        </authorList>
    </citation>
    <scope>NUCLEOTIDE SEQUENCE</scope>
    <source>
        <strain evidence="1">PFS-102/07</strain>
        <tissue evidence="1">Leaf</tissue>
    </source>
</reference>
<sequence>MVTEKVEVLILKVDENGILRDNEGRAQSSTRQLIYTQGTTIPERDDFEMKPIYTELMRHDIWCMTSRHTRSNAQGPLFTLSNEVLARLERQNRQQPRFTDTKMADNRGHDDLTSTMALMQQQMQQM</sequence>
<dbReference type="EMBL" id="QGKY02001015">
    <property type="protein sequence ID" value="KAF2576037.1"/>
    <property type="molecule type" value="Genomic_DNA"/>
</dbReference>
<proteinExistence type="predicted"/>
<organism evidence="1">
    <name type="scientific">Brassica cretica</name>
    <name type="common">Mustard</name>
    <dbReference type="NCBI Taxonomy" id="69181"/>
    <lineage>
        <taxon>Eukaryota</taxon>
        <taxon>Viridiplantae</taxon>
        <taxon>Streptophyta</taxon>
        <taxon>Embryophyta</taxon>
        <taxon>Tracheophyta</taxon>
        <taxon>Spermatophyta</taxon>
        <taxon>Magnoliopsida</taxon>
        <taxon>eudicotyledons</taxon>
        <taxon>Gunneridae</taxon>
        <taxon>Pentapetalae</taxon>
        <taxon>rosids</taxon>
        <taxon>malvids</taxon>
        <taxon>Brassicales</taxon>
        <taxon>Brassicaceae</taxon>
        <taxon>Brassiceae</taxon>
        <taxon>Brassica</taxon>
    </lineage>
</organism>
<evidence type="ECO:0000313" key="1">
    <source>
        <dbReference type="EMBL" id="KAF2576037.1"/>
    </source>
</evidence>
<protein>
    <submittedName>
        <fullName evidence="1">Uncharacterized protein</fullName>
    </submittedName>
</protein>
<gene>
    <name evidence="1" type="ORF">F2Q70_00003714</name>
</gene>
<name>A0A8S9J488_BRACR</name>
<accession>A0A8S9J488</accession>